<dbReference type="PANTHER" id="PTHR31672:SF13">
    <property type="entry name" value="F-BOX PROTEIN CPR30-LIKE"/>
    <property type="match status" value="1"/>
</dbReference>
<dbReference type="InterPro" id="IPR050796">
    <property type="entry name" value="SCF_F-box_component"/>
</dbReference>
<name>A0A9Q0FLE7_9ROSI</name>
<dbReference type="SMART" id="SM00256">
    <property type="entry name" value="FBOX"/>
    <property type="match status" value="1"/>
</dbReference>
<organism evidence="2 3">
    <name type="scientific">Turnera subulata</name>
    <dbReference type="NCBI Taxonomy" id="218843"/>
    <lineage>
        <taxon>Eukaryota</taxon>
        <taxon>Viridiplantae</taxon>
        <taxon>Streptophyta</taxon>
        <taxon>Embryophyta</taxon>
        <taxon>Tracheophyta</taxon>
        <taxon>Spermatophyta</taxon>
        <taxon>Magnoliopsida</taxon>
        <taxon>eudicotyledons</taxon>
        <taxon>Gunneridae</taxon>
        <taxon>Pentapetalae</taxon>
        <taxon>rosids</taxon>
        <taxon>fabids</taxon>
        <taxon>Malpighiales</taxon>
        <taxon>Passifloraceae</taxon>
        <taxon>Turnera</taxon>
    </lineage>
</organism>
<dbReference type="AlphaFoldDB" id="A0A9Q0FLE7"/>
<dbReference type="CDD" id="cd22157">
    <property type="entry name" value="F-box_AtFBW1-like"/>
    <property type="match status" value="1"/>
</dbReference>
<accession>A0A9Q0FLE7</accession>
<dbReference type="Pfam" id="PF07734">
    <property type="entry name" value="FBA_1"/>
    <property type="match status" value="1"/>
</dbReference>
<comment type="caution">
    <text evidence="2">The sequence shown here is derived from an EMBL/GenBank/DDBJ whole genome shotgun (WGS) entry which is preliminary data.</text>
</comment>
<dbReference type="InterPro" id="IPR001810">
    <property type="entry name" value="F-box_dom"/>
</dbReference>
<evidence type="ECO:0000259" key="1">
    <source>
        <dbReference type="SMART" id="SM00256"/>
    </source>
</evidence>
<evidence type="ECO:0000313" key="2">
    <source>
        <dbReference type="EMBL" id="KAJ4832914.1"/>
    </source>
</evidence>
<dbReference type="EMBL" id="JAKUCV010005044">
    <property type="protein sequence ID" value="KAJ4832914.1"/>
    <property type="molecule type" value="Genomic_DNA"/>
</dbReference>
<dbReference type="InterPro" id="IPR036047">
    <property type="entry name" value="F-box-like_dom_sf"/>
</dbReference>
<dbReference type="PANTHER" id="PTHR31672">
    <property type="entry name" value="BNACNNG10540D PROTEIN"/>
    <property type="match status" value="1"/>
</dbReference>
<dbReference type="Pfam" id="PF00646">
    <property type="entry name" value="F-box"/>
    <property type="match status" value="1"/>
</dbReference>
<protein>
    <recommendedName>
        <fullName evidence="1">F-box domain-containing protein</fullName>
    </recommendedName>
</protein>
<dbReference type="SUPFAM" id="SSF81383">
    <property type="entry name" value="F-box domain"/>
    <property type="match status" value="1"/>
</dbReference>
<dbReference type="InterPro" id="IPR006527">
    <property type="entry name" value="F-box-assoc_dom_typ1"/>
</dbReference>
<sequence length="426" mass="47834">MDMGGEITMSAGGISIPLDVVTDILCSLPVKSVLRFKAVSKAWCSLIDSPDFARFHLSASIETNDDLMLIILTNHQRTGDDDNPGGVLCADFYSLDDVEVDDDGDGGASSRLRQVRPRSCPFKPRKTCTYALGSSCNGMLAFGSYGGDLDFWNPTTNQCYSTSVLDLDQSRYPQFMKFQLQRTTVFYQDTTCSSSSHDHQYKLLQMQRVVQPNGGGSICQLRSYNLEANGFTTFLTLSDESAAGQNHDMRLALHSQCCFVNGALHWFVSSDGASHEWFRSDLGIEVFALHLGTLECYKLPFPFGAKYGRGTTLMVLGGSLCATFTDFENDTKGYAVDVWVMKEYGGEWTKLLNFTTKLIRGIYHTCVYPIAYSQSRDKVLLHFRHPYDSLWWYHLKQEKLIPVRIPGAPKFFQPRLCLPSFVNYQC</sequence>
<gene>
    <name evidence="2" type="ORF">Tsubulata_044221</name>
</gene>
<keyword evidence="3" id="KW-1185">Reference proteome</keyword>
<dbReference type="OrthoDB" id="610337at2759"/>
<feature type="domain" description="F-box" evidence="1">
    <location>
        <begin position="16"/>
        <end position="56"/>
    </location>
</feature>
<proteinExistence type="predicted"/>
<dbReference type="Proteomes" id="UP001141552">
    <property type="component" value="Unassembled WGS sequence"/>
</dbReference>
<evidence type="ECO:0000313" key="3">
    <source>
        <dbReference type="Proteomes" id="UP001141552"/>
    </source>
</evidence>
<reference evidence="2" key="2">
    <citation type="journal article" date="2023" name="Plants (Basel)">
        <title>Annotation of the Turnera subulata (Passifloraceae) Draft Genome Reveals the S-Locus Evolved after the Divergence of Turneroideae from Passifloroideae in a Stepwise Manner.</title>
        <authorList>
            <person name="Henning P.M."/>
            <person name="Roalson E.H."/>
            <person name="Mir W."/>
            <person name="McCubbin A.G."/>
            <person name="Shore J.S."/>
        </authorList>
    </citation>
    <scope>NUCLEOTIDE SEQUENCE</scope>
    <source>
        <strain evidence="2">F60SS</strain>
    </source>
</reference>
<dbReference type="InterPro" id="IPR011043">
    <property type="entry name" value="Gal_Oxase/kelch_b-propeller"/>
</dbReference>
<dbReference type="SUPFAM" id="SSF50965">
    <property type="entry name" value="Galactose oxidase, central domain"/>
    <property type="match status" value="1"/>
</dbReference>
<reference evidence="2" key="1">
    <citation type="submission" date="2022-02" db="EMBL/GenBank/DDBJ databases">
        <authorList>
            <person name="Henning P.M."/>
            <person name="McCubbin A.G."/>
            <person name="Shore J.S."/>
        </authorList>
    </citation>
    <scope>NUCLEOTIDE SEQUENCE</scope>
    <source>
        <strain evidence="2">F60SS</strain>
        <tissue evidence="2">Leaves</tissue>
    </source>
</reference>